<sequence length="511" mass="56224">MLALTFPHLPTDRIARRRWGLSWRSAGRPEHPPLVCAGRVKNAMRLTALDEAAEAIGLKPGQGVAEARAICPALDVIAADEVADRQFLEAIADWCDRYTPLVAFDGVDGIFLDITGCAHLFGGEKALLDDVLKRLFHLGLDARGAVSSAPGLSWAAARFGASGVIIADDALGVASPLPVAALRLPEETVLALQKVGLKQVGDLLAAPRAPLARRFGTLVLLRLDQMLGREDEPVSPRRPVADISVERRLAEPVQGEEDLLHLTRQLATTLKSQLEARDQGGRRFELMLFRVDGRVFRIVAGTSMPVRDPVRIGALFCERFAAVHDDLDAGFGFEILRLNVLQAEAYAAVQADFSGAGPVDTSLAAFIDQAVARFGPDCLAQPSLKESHVPERASLLLPAAAARSDEVVPAAPFRAARPIRLLKTPEPVEAMAEVPEGAPMSFRWRRCFHRVRRAEGPERLAAEWWNDGEEAPTRDYFRIEDEAGRRYWLFREGLYEREPRLPRWFMHGVFA</sequence>
<dbReference type="Proteomes" id="UP001161580">
    <property type="component" value="Unassembled WGS sequence"/>
</dbReference>
<reference evidence="4" key="1">
    <citation type="submission" date="2022-03" db="EMBL/GenBank/DDBJ databases">
        <title>Fererhizobium litorale gen. nov., sp. nov., isolated from sandy sediments of the Sea of Japan seashore.</title>
        <authorList>
            <person name="Romanenko L."/>
            <person name="Kurilenko V."/>
            <person name="Otstavnykh N."/>
            <person name="Svetashev V."/>
            <person name="Tekutyeva L."/>
            <person name="Isaeva M."/>
            <person name="Mikhailov V."/>
        </authorList>
    </citation>
    <scope>NUCLEOTIDE SEQUENCE</scope>
    <source>
        <strain evidence="4">KMM 9576</strain>
    </source>
</reference>
<dbReference type="PANTHER" id="PTHR35369:SF2">
    <property type="entry name" value="BLR3025 PROTEIN"/>
    <property type="match status" value="1"/>
</dbReference>
<dbReference type="CDD" id="cd03468">
    <property type="entry name" value="PolY_like"/>
    <property type="match status" value="1"/>
</dbReference>
<dbReference type="InterPro" id="IPR001126">
    <property type="entry name" value="UmuC"/>
</dbReference>
<comment type="similarity">
    <text evidence="1">Belongs to the DNA polymerase type-Y family.</text>
</comment>
<feature type="domain" description="UmuC" evidence="3">
    <location>
        <begin position="31"/>
        <end position="157"/>
    </location>
</feature>
<evidence type="ECO:0000313" key="5">
    <source>
        <dbReference type="Proteomes" id="UP001161580"/>
    </source>
</evidence>
<keyword evidence="5" id="KW-1185">Reference proteome</keyword>
<dbReference type="EMBL" id="JALDYZ010000007">
    <property type="protein sequence ID" value="MDI7923236.1"/>
    <property type="molecule type" value="Genomic_DNA"/>
</dbReference>
<dbReference type="SUPFAM" id="SSF56672">
    <property type="entry name" value="DNA/RNA polymerases"/>
    <property type="match status" value="1"/>
</dbReference>
<comment type="caution">
    <text evidence="4">The sequence shown here is derived from an EMBL/GenBank/DDBJ whole genome shotgun (WGS) entry which is preliminary data.</text>
</comment>
<evidence type="ECO:0000256" key="2">
    <source>
        <dbReference type="ARBA" id="ARBA00022763"/>
    </source>
</evidence>
<proteinExistence type="inferred from homology"/>
<evidence type="ECO:0000259" key="3">
    <source>
        <dbReference type="Pfam" id="PF00817"/>
    </source>
</evidence>
<dbReference type="InterPro" id="IPR050356">
    <property type="entry name" value="SulA_CellDiv_inhibitor"/>
</dbReference>
<dbReference type="Pfam" id="PF00817">
    <property type="entry name" value="IMS"/>
    <property type="match status" value="1"/>
</dbReference>
<dbReference type="GO" id="GO:0006281">
    <property type="term" value="P:DNA repair"/>
    <property type="evidence" value="ECO:0007669"/>
    <property type="project" value="InterPro"/>
</dbReference>
<keyword evidence="2" id="KW-0227">DNA damage</keyword>
<accession>A0AAE3QDZ6</accession>
<gene>
    <name evidence="4" type="ORF">MRS75_14220</name>
</gene>
<dbReference type="AlphaFoldDB" id="A0AAE3QDZ6"/>
<evidence type="ECO:0000313" key="4">
    <source>
        <dbReference type="EMBL" id="MDI7923236.1"/>
    </source>
</evidence>
<name>A0AAE3QDZ6_9HYPH</name>
<dbReference type="Gene3D" id="3.30.70.270">
    <property type="match status" value="1"/>
</dbReference>
<evidence type="ECO:0000256" key="1">
    <source>
        <dbReference type="ARBA" id="ARBA00010945"/>
    </source>
</evidence>
<dbReference type="PANTHER" id="PTHR35369">
    <property type="entry name" value="BLR3025 PROTEIN-RELATED"/>
    <property type="match status" value="1"/>
</dbReference>
<dbReference type="Gene3D" id="3.40.1170.60">
    <property type="match status" value="1"/>
</dbReference>
<dbReference type="InterPro" id="IPR043502">
    <property type="entry name" value="DNA/RNA_pol_sf"/>
</dbReference>
<organism evidence="4 5">
    <name type="scientific">Ferirhizobium litorale</name>
    <dbReference type="NCBI Taxonomy" id="2927786"/>
    <lineage>
        <taxon>Bacteria</taxon>
        <taxon>Pseudomonadati</taxon>
        <taxon>Pseudomonadota</taxon>
        <taxon>Alphaproteobacteria</taxon>
        <taxon>Hyphomicrobiales</taxon>
        <taxon>Rhizobiaceae</taxon>
        <taxon>Ferirhizobium</taxon>
    </lineage>
</organism>
<protein>
    <submittedName>
        <fullName evidence="4">DNA polymerase Y family protein</fullName>
    </submittedName>
</protein>
<dbReference type="InterPro" id="IPR043128">
    <property type="entry name" value="Rev_trsase/Diguanyl_cyclase"/>
</dbReference>